<evidence type="ECO:0000256" key="3">
    <source>
        <dbReference type="ARBA" id="ARBA00022692"/>
    </source>
</evidence>
<feature type="compositionally biased region" description="Basic and acidic residues" evidence="6">
    <location>
        <begin position="556"/>
        <end position="568"/>
    </location>
</feature>
<evidence type="ECO:0000313" key="9">
    <source>
        <dbReference type="EMBL" id="PTQ52580.1"/>
    </source>
</evidence>
<reference evidence="9 10" key="1">
    <citation type="submission" date="2017-08" db="EMBL/GenBank/DDBJ databases">
        <title>Burning lignite coal seam in the remote Altai Mountains harbors a hydrogen-driven thermophilic microbial community.</title>
        <authorList>
            <person name="Kadnikov V.V."/>
            <person name="Mardanov A.V."/>
            <person name="Ivasenko D."/>
            <person name="Beletsky A.V."/>
            <person name="Karnachuk O.V."/>
            <person name="Ravin N.V."/>
        </authorList>
    </citation>
    <scope>NUCLEOTIDE SEQUENCE [LARGE SCALE GENOMIC DNA]</scope>
    <source>
        <strain evidence="9">AL31</strain>
    </source>
</reference>
<dbReference type="GO" id="GO:0005886">
    <property type="term" value="C:plasma membrane"/>
    <property type="evidence" value="ECO:0007669"/>
    <property type="project" value="UniProtKB-SubCell"/>
</dbReference>
<sequence>MSWRHLWLRMMGRDLRRTVAFVVPTALAVMLFLLFRSLVGTAGIEASPFRPESVIDAAFAFTSYLVAFFSGFFVVYFHRLYVRGESQALGLLATFGLSPRDRRNLIRLESAALGAASLALGTAAAYLLGPLFARFTAVLFDFGVDFAFRVPPRALAETGAFFGAVFLVEALYTSRWAARRWPREFFSAVWQVEAVPKPSAKWGLLGLLSLFGGYGLAVYVHPWVMAYTEYAYAVYADAAMKWFLLWVFLALIIVALVLGGTYLVLRDTLRLWVEGRRRRMTEGRGGVSSASLFLLARLGAELRRFAGVSAVFAGVFAAFFTTVAAISFINEFDRLRAVELYPVPVQAAFVLDSPLSRASGELNPGSPAPAETPAADETGGVFSYEDAKTPAGFPGLSEGAKIVEGEATRVASRLAEEGIVVAQRIPFQVARLEMVPRSSASTPPGEVPEDRREAVLHHVRENLRSVEVLSRSTYVALRDAQVAHRAAVSSGVEPLPEVPPLAGRQAFFLAHGMDASTFSRFARSAGGLGFPFEPGEYELLPGWGSSSAPPPPFSDPVREPESRKREGLEESVAIDLVGATGTRGHILNPAFTVQMHPDATLVVADELWARLPREALFAHGELAVGEAMWVAESSLPRLHRLAADGGLSGFGGSRGFASHGGAGVETSVRNVWFTVQSDAVENALLRRLSYMYTLTFLGLLLFTFGALALYLRLRESEAKDLREASTLRSLGFRAGEVRQIWRREALALYLLPLVFASLHLAFAAVDAGGILPRASGWFASALAVLEGVRPPSLAESLRMIPPRVVYDLVGLVAGSLLLFVLYALLAGNTYGQELWRRVVHRRR</sequence>
<keyword evidence="4 7" id="KW-1133">Transmembrane helix</keyword>
<feature type="transmembrane region" description="Helical" evidence="7">
    <location>
        <begin position="110"/>
        <end position="133"/>
    </location>
</feature>
<keyword evidence="2" id="KW-1003">Cell membrane</keyword>
<dbReference type="AlphaFoldDB" id="A0A2T5G8S5"/>
<dbReference type="InterPro" id="IPR052536">
    <property type="entry name" value="ABC-4_Integral_Memb_Prot"/>
</dbReference>
<evidence type="ECO:0000313" key="10">
    <source>
        <dbReference type="Proteomes" id="UP000244016"/>
    </source>
</evidence>
<evidence type="ECO:0000256" key="2">
    <source>
        <dbReference type="ARBA" id="ARBA00022475"/>
    </source>
</evidence>
<protein>
    <submittedName>
        <fullName evidence="9">ABC transporter permease protein YvcS</fullName>
    </submittedName>
</protein>
<feature type="transmembrane region" description="Helical" evidence="7">
    <location>
        <begin position="306"/>
        <end position="329"/>
    </location>
</feature>
<feature type="transmembrane region" description="Helical" evidence="7">
    <location>
        <begin position="202"/>
        <end position="223"/>
    </location>
</feature>
<keyword evidence="3 7" id="KW-0812">Transmembrane</keyword>
<dbReference type="PANTHER" id="PTHR46795">
    <property type="entry name" value="ABC TRANSPORTER PERMEASE-RELATED-RELATED"/>
    <property type="match status" value="1"/>
</dbReference>
<dbReference type="InterPro" id="IPR003838">
    <property type="entry name" value="ABC3_permease_C"/>
</dbReference>
<feature type="domain" description="ABC3 transporter permease C-terminal" evidence="8">
    <location>
        <begin position="61"/>
        <end position="174"/>
    </location>
</feature>
<evidence type="ECO:0000256" key="6">
    <source>
        <dbReference type="SAM" id="MobiDB-lite"/>
    </source>
</evidence>
<accession>A0A2T5G8S5</accession>
<evidence type="ECO:0000256" key="7">
    <source>
        <dbReference type="SAM" id="Phobius"/>
    </source>
</evidence>
<feature type="transmembrane region" description="Helical" evidence="7">
    <location>
        <begin position="243"/>
        <end position="265"/>
    </location>
</feature>
<feature type="transmembrane region" description="Helical" evidence="7">
    <location>
        <begin position="690"/>
        <end position="711"/>
    </location>
</feature>
<evidence type="ECO:0000256" key="1">
    <source>
        <dbReference type="ARBA" id="ARBA00004651"/>
    </source>
</evidence>
<feature type="transmembrane region" description="Helical" evidence="7">
    <location>
        <begin position="746"/>
        <end position="765"/>
    </location>
</feature>
<feature type="transmembrane region" description="Helical" evidence="7">
    <location>
        <begin position="153"/>
        <end position="173"/>
    </location>
</feature>
<evidence type="ECO:0000256" key="4">
    <source>
        <dbReference type="ARBA" id="ARBA00022989"/>
    </source>
</evidence>
<dbReference type="Pfam" id="PF02687">
    <property type="entry name" value="FtsX"/>
    <property type="match status" value="1"/>
</dbReference>
<feature type="transmembrane region" description="Helical" evidence="7">
    <location>
        <begin position="804"/>
        <end position="825"/>
    </location>
</feature>
<feature type="region of interest" description="Disordered" evidence="6">
    <location>
        <begin position="541"/>
        <end position="568"/>
    </location>
</feature>
<dbReference type="EMBL" id="PEBW01000002">
    <property type="protein sequence ID" value="PTQ52580.1"/>
    <property type="molecule type" value="Genomic_DNA"/>
</dbReference>
<dbReference type="PANTHER" id="PTHR46795:SF1">
    <property type="entry name" value="ABC TRANSPORTER PERMEASE PROTEIN"/>
    <property type="match status" value="1"/>
</dbReference>
<gene>
    <name evidence="9" type="ORF">BLITH_0759</name>
</gene>
<dbReference type="Proteomes" id="UP000244016">
    <property type="component" value="Unassembled WGS sequence"/>
</dbReference>
<proteinExistence type="predicted"/>
<feature type="transmembrane region" description="Helical" evidence="7">
    <location>
        <begin position="57"/>
        <end position="77"/>
    </location>
</feature>
<evidence type="ECO:0000256" key="5">
    <source>
        <dbReference type="ARBA" id="ARBA00023136"/>
    </source>
</evidence>
<organism evidence="9 10">
    <name type="scientific">Brockia lithotrophica</name>
    <dbReference type="NCBI Taxonomy" id="933949"/>
    <lineage>
        <taxon>Bacteria</taxon>
        <taxon>Bacillati</taxon>
        <taxon>Bacillota</taxon>
        <taxon>Bacilli</taxon>
        <taxon>Bacillales</taxon>
        <taxon>Bacillales Family X. Incertae Sedis</taxon>
        <taxon>Brockia</taxon>
    </lineage>
</organism>
<evidence type="ECO:0000259" key="8">
    <source>
        <dbReference type="Pfam" id="PF02687"/>
    </source>
</evidence>
<keyword evidence="5 7" id="KW-0472">Membrane</keyword>
<comment type="caution">
    <text evidence="9">The sequence shown here is derived from an EMBL/GenBank/DDBJ whole genome shotgun (WGS) entry which is preliminary data.</text>
</comment>
<comment type="subcellular location">
    <subcellularLocation>
        <location evidence="1">Cell membrane</location>
        <topology evidence="1">Multi-pass membrane protein</topology>
    </subcellularLocation>
</comment>
<name>A0A2T5G8S5_9BACL</name>